<dbReference type="Proteomes" id="UP000824120">
    <property type="component" value="Chromosome 5"/>
</dbReference>
<proteinExistence type="predicted"/>
<evidence type="ECO:0000313" key="2">
    <source>
        <dbReference type="Proteomes" id="UP000824120"/>
    </source>
</evidence>
<protein>
    <recommendedName>
        <fullName evidence="3">Reverse transcriptase domain-containing protein</fullName>
    </recommendedName>
</protein>
<dbReference type="PANTHER" id="PTHR19446">
    <property type="entry name" value="REVERSE TRANSCRIPTASES"/>
    <property type="match status" value="1"/>
</dbReference>
<gene>
    <name evidence="1" type="ORF">H5410_028428</name>
</gene>
<dbReference type="AlphaFoldDB" id="A0A9J5Z4T7"/>
<evidence type="ECO:0000313" key="1">
    <source>
        <dbReference type="EMBL" id="KAG5606936.1"/>
    </source>
</evidence>
<evidence type="ECO:0008006" key="3">
    <source>
        <dbReference type="Google" id="ProtNLM"/>
    </source>
</evidence>
<comment type="caution">
    <text evidence="1">The sequence shown here is derived from an EMBL/GenBank/DDBJ whole genome shotgun (WGS) entry which is preliminary data.</text>
</comment>
<dbReference type="EMBL" id="JACXVP010000005">
    <property type="protein sequence ID" value="KAG5606936.1"/>
    <property type="molecule type" value="Genomic_DNA"/>
</dbReference>
<reference evidence="1 2" key="1">
    <citation type="submission" date="2020-09" db="EMBL/GenBank/DDBJ databases">
        <title>De no assembly of potato wild relative species, Solanum commersonii.</title>
        <authorList>
            <person name="Cho K."/>
        </authorList>
    </citation>
    <scope>NUCLEOTIDE SEQUENCE [LARGE SCALE GENOMIC DNA]</scope>
    <source>
        <strain evidence="1">LZ3.2</strain>
        <tissue evidence="1">Leaf</tissue>
    </source>
</reference>
<sequence length="71" mass="8640">MRVRRGVHILENQFGFMPGRSTTEAIHLMRRLVQKYRERRRDLHMVFIDLEKPMKSTGNVLRGAWRLEVYR</sequence>
<dbReference type="OrthoDB" id="1245115at2759"/>
<accession>A0A9J5Z4T7</accession>
<name>A0A9J5Z4T7_SOLCO</name>
<keyword evidence="2" id="KW-1185">Reference proteome</keyword>
<organism evidence="1 2">
    <name type="scientific">Solanum commersonii</name>
    <name type="common">Commerson's wild potato</name>
    <name type="synonym">Commerson's nightshade</name>
    <dbReference type="NCBI Taxonomy" id="4109"/>
    <lineage>
        <taxon>Eukaryota</taxon>
        <taxon>Viridiplantae</taxon>
        <taxon>Streptophyta</taxon>
        <taxon>Embryophyta</taxon>
        <taxon>Tracheophyta</taxon>
        <taxon>Spermatophyta</taxon>
        <taxon>Magnoliopsida</taxon>
        <taxon>eudicotyledons</taxon>
        <taxon>Gunneridae</taxon>
        <taxon>Pentapetalae</taxon>
        <taxon>asterids</taxon>
        <taxon>lamiids</taxon>
        <taxon>Solanales</taxon>
        <taxon>Solanaceae</taxon>
        <taxon>Solanoideae</taxon>
        <taxon>Solaneae</taxon>
        <taxon>Solanum</taxon>
    </lineage>
</organism>